<dbReference type="PROSITE" id="PS51257">
    <property type="entry name" value="PROKAR_LIPOPROTEIN"/>
    <property type="match status" value="1"/>
</dbReference>
<accession>A0A4R0NH85</accession>
<evidence type="ECO:0008006" key="3">
    <source>
        <dbReference type="Google" id="ProtNLM"/>
    </source>
</evidence>
<name>A0A4R0NH85_9SPHI</name>
<keyword evidence="2" id="KW-1185">Reference proteome</keyword>
<dbReference type="AlphaFoldDB" id="A0A4R0NH85"/>
<proteinExistence type="predicted"/>
<gene>
    <name evidence="1" type="ORF">EZ437_16975</name>
</gene>
<dbReference type="RefSeq" id="WP_131597266.1">
    <property type="nucleotide sequence ID" value="NZ_SJSL01000005.1"/>
</dbReference>
<protein>
    <recommendedName>
        <fullName evidence="3">Lipoprotein</fullName>
    </recommendedName>
</protein>
<comment type="caution">
    <text evidence="1">The sequence shown here is derived from an EMBL/GenBank/DDBJ whole genome shotgun (WGS) entry which is preliminary data.</text>
</comment>
<organism evidence="1 2">
    <name type="scientific">Pedobacter psychroterrae</name>
    <dbReference type="NCBI Taxonomy" id="2530453"/>
    <lineage>
        <taxon>Bacteria</taxon>
        <taxon>Pseudomonadati</taxon>
        <taxon>Bacteroidota</taxon>
        <taxon>Sphingobacteriia</taxon>
        <taxon>Sphingobacteriales</taxon>
        <taxon>Sphingobacteriaceae</taxon>
        <taxon>Pedobacter</taxon>
    </lineage>
</organism>
<reference evidence="1 2" key="1">
    <citation type="submission" date="2019-02" db="EMBL/GenBank/DDBJ databases">
        <title>Pedobacter sp. RP-1-14 sp. nov., isolated from Arctic soil.</title>
        <authorList>
            <person name="Dahal R.H."/>
        </authorList>
    </citation>
    <scope>NUCLEOTIDE SEQUENCE [LARGE SCALE GENOMIC DNA]</scope>
    <source>
        <strain evidence="1 2">RP-1-14</strain>
    </source>
</reference>
<evidence type="ECO:0000313" key="2">
    <source>
        <dbReference type="Proteomes" id="UP000293347"/>
    </source>
</evidence>
<evidence type="ECO:0000313" key="1">
    <source>
        <dbReference type="EMBL" id="TCC99931.1"/>
    </source>
</evidence>
<sequence length="172" mass="19982">MNIYTRIIFSIISLLIIISLGCRREDPCQFVDPESAYDSFIILEFFSKETGKPLLVDTSKVYSLDNIKLFDDKENPLTYFVDDYSDASSNYLQYHTIAIRIHRGNEIMPMNQDLTKRFFLDLDKQRDTIDCSYKRIASICNGSTLEYLKVNYNGKPAAEEYNSVIAKIRIEK</sequence>
<dbReference type="EMBL" id="SJSL01000005">
    <property type="protein sequence ID" value="TCC99931.1"/>
    <property type="molecule type" value="Genomic_DNA"/>
</dbReference>
<dbReference type="Proteomes" id="UP000293347">
    <property type="component" value="Unassembled WGS sequence"/>
</dbReference>